<dbReference type="GeneID" id="82847696"/>
<dbReference type="InterPro" id="IPR029039">
    <property type="entry name" value="Flavoprotein-like_sf"/>
</dbReference>
<protein>
    <submittedName>
        <fullName evidence="1">Ribonucleotide reductase</fullName>
    </submittedName>
</protein>
<dbReference type="PATRIC" id="fig|1423758.3.peg.1530"/>
<dbReference type="eggNOG" id="COG1780">
    <property type="taxonomic scope" value="Bacteria"/>
</dbReference>
<dbReference type="Proteomes" id="UP000009320">
    <property type="component" value="Unassembled WGS sequence"/>
</dbReference>
<gene>
    <name evidence="1" type="ORF">BN55_05165</name>
</gene>
<dbReference type="STRING" id="1423758.FC41_GL001508"/>
<organism evidence="1 2">
    <name type="scientific">Lactobacillus hominis DSM 23910 = CRBIP 24.179</name>
    <dbReference type="NCBI Taxonomy" id="1423758"/>
    <lineage>
        <taxon>Bacteria</taxon>
        <taxon>Bacillati</taxon>
        <taxon>Bacillota</taxon>
        <taxon>Bacilli</taxon>
        <taxon>Lactobacillales</taxon>
        <taxon>Lactobacillaceae</taxon>
        <taxon>Lactobacillus</taxon>
    </lineage>
</organism>
<dbReference type="PANTHER" id="PTHR37297">
    <property type="entry name" value="PROTEIN NRDI"/>
    <property type="match status" value="1"/>
</dbReference>
<dbReference type="OrthoDB" id="350535at2"/>
<keyword evidence="2" id="KW-1185">Reference proteome</keyword>
<dbReference type="GO" id="GO:0010181">
    <property type="term" value="F:FMN binding"/>
    <property type="evidence" value="ECO:0007669"/>
    <property type="project" value="InterPro"/>
</dbReference>
<reference evidence="1 2" key="1">
    <citation type="submission" date="2012-06" db="EMBL/GenBank/DDBJ databases">
        <title>Draft Genome Sequence of Lactobacillus hominis Strain CRBIP 24.179T, isolated from human intestine.</title>
        <authorList>
            <person name="Cousin S."/>
            <person name="Ma L."/>
            <person name="Bizet C."/>
            <person name="Loux V."/>
            <person name="Bouchier C."/>
            <person name="Clermont D."/>
            <person name="Creno S."/>
        </authorList>
    </citation>
    <scope>NUCLEOTIDE SEQUENCE [LARGE SCALE GENOMIC DNA]</scope>
    <source>
        <strain evidence="2">CRBIP 24.179T</strain>
    </source>
</reference>
<name>I7LAR5_9LACO</name>
<dbReference type="Pfam" id="PF07972">
    <property type="entry name" value="Flavodoxin_NdrI"/>
    <property type="match status" value="1"/>
</dbReference>
<dbReference type="PIRSF" id="PIRSF005087">
    <property type="entry name" value="NrdI"/>
    <property type="match status" value="1"/>
</dbReference>
<evidence type="ECO:0000313" key="2">
    <source>
        <dbReference type="Proteomes" id="UP000009320"/>
    </source>
</evidence>
<evidence type="ECO:0000313" key="1">
    <source>
        <dbReference type="EMBL" id="CCI82489.1"/>
    </source>
</evidence>
<sequence length="152" mass="17175">MVAVAFYTITGQTAHFIDKTGLVAHQIEDANPHYDMGEKYVLVLPSYQDFMMDSVVDFLTYKNNKKNLIGLIGCGNRNFNDLFAQTAKKISVTLHVPILYLLELSGNSEDVVNVRQIIEQLSQSDKTAQQKAKEVEKPKELGNISFLSDYRQ</sequence>
<accession>I7LAR5</accession>
<dbReference type="NCBIfam" id="TIGR00333">
    <property type="entry name" value="nrdI"/>
    <property type="match status" value="1"/>
</dbReference>
<dbReference type="PANTHER" id="PTHR37297:SF1">
    <property type="entry name" value="PROTEIN NRDI"/>
    <property type="match status" value="1"/>
</dbReference>
<dbReference type="InterPro" id="IPR004465">
    <property type="entry name" value="RNR_NrdI"/>
</dbReference>
<dbReference type="RefSeq" id="WP_008471589.1">
    <property type="nucleotide sequence ID" value="NZ_AYZP01000004.1"/>
</dbReference>
<proteinExistence type="predicted"/>
<dbReference type="AlphaFoldDB" id="I7LAR5"/>
<dbReference type="SUPFAM" id="SSF52218">
    <property type="entry name" value="Flavoproteins"/>
    <property type="match status" value="1"/>
</dbReference>
<dbReference type="Gene3D" id="3.40.50.360">
    <property type="match status" value="1"/>
</dbReference>
<comment type="caution">
    <text evidence="1">The sequence shown here is derived from an EMBL/GenBank/DDBJ whole genome shotgun (WGS) entry which is preliminary data.</text>
</comment>
<dbReference type="EMBL" id="CAKE01000025">
    <property type="protein sequence ID" value="CCI82489.1"/>
    <property type="molecule type" value="Genomic_DNA"/>
</dbReference>